<proteinExistence type="predicted"/>
<evidence type="ECO:0008006" key="4">
    <source>
        <dbReference type="Google" id="ProtNLM"/>
    </source>
</evidence>
<evidence type="ECO:0000256" key="1">
    <source>
        <dbReference type="SAM" id="SignalP"/>
    </source>
</evidence>
<dbReference type="Proteomes" id="UP000756921">
    <property type="component" value="Unassembled WGS sequence"/>
</dbReference>
<organism evidence="2 3">
    <name type="scientific">Paraphaeosphaeria minitans</name>
    <dbReference type="NCBI Taxonomy" id="565426"/>
    <lineage>
        <taxon>Eukaryota</taxon>
        <taxon>Fungi</taxon>
        <taxon>Dikarya</taxon>
        <taxon>Ascomycota</taxon>
        <taxon>Pezizomycotina</taxon>
        <taxon>Dothideomycetes</taxon>
        <taxon>Pleosporomycetidae</taxon>
        <taxon>Pleosporales</taxon>
        <taxon>Massarineae</taxon>
        <taxon>Didymosphaeriaceae</taxon>
        <taxon>Paraphaeosphaeria</taxon>
    </lineage>
</organism>
<sequence>MRAHCIVLALSLSVPLAFDLPANEKIVVFAPSSASHRTHVTEHSSHNVAFHNLPRELIRRTCTKNGRKCKKDQARAVLWQ</sequence>
<protein>
    <recommendedName>
        <fullName evidence="4">Secreted protein</fullName>
    </recommendedName>
</protein>
<evidence type="ECO:0000313" key="2">
    <source>
        <dbReference type="EMBL" id="KAF9738426.1"/>
    </source>
</evidence>
<feature type="chain" id="PRO_5040462740" description="Secreted protein" evidence="1">
    <location>
        <begin position="20"/>
        <end position="80"/>
    </location>
</feature>
<keyword evidence="3" id="KW-1185">Reference proteome</keyword>
<reference evidence="2" key="1">
    <citation type="journal article" date="2020" name="Mol. Plant Microbe Interact.">
        <title>Genome Sequence of the Biocontrol Agent Coniothyrium minitans strain Conio (IMI 134523).</title>
        <authorList>
            <person name="Patel D."/>
            <person name="Shittu T.A."/>
            <person name="Baroncelli R."/>
            <person name="Muthumeenakshi S."/>
            <person name="Osborne T.H."/>
            <person name="Janganan T.K."/>
            <person name="Sreenivasaprasad S."/>
        </authorList>
    </citation>
    <scope>NUCLEOTIDE SEQUENCE</scope>
    <source>
        <strain evidence="2">Conio</strain>
    </source>
</reference>
<accession>A0A9P6GMM1</accession>
<name>A0A9P6GMM1_9PLEO</name>
<comment type="caution">
    <text evidence="2">The sequence shown here is derived from an EMBL/GenBank/DDBJ whole genome shotgun (WGS) entry which is preliminary data.</text>
</comment>
<evidence type="ECO:0000313" key="3">
    <source>
        <dbReference type="Proteomes" id="UP000756921"/>
    </source>
</evidence>
<dbReference type="EMBL" id="WJXW01000003">
    <property type="protein sequence ID" value="KAF9738426.1"/>
    <property type="molecule type" value="Genomic_DNA"/>
</dbReference>
<dbReference type="AlphaFoldDB" id="A0A9P6GMM1"/>
<keyword evidence="1" id="KW-0732">Signal</keyword>
<gene>
    <name evidence="2" type="ORF">PMIN01_03709</name>
</gene>
<feature type="signal peptide" evidence="1">
    <location>
        <begin position="1"/>
        <end position="19"/>
    </location>
</feature>